<protein>
    <submittedName>
        <fullName evidence="1">XkdX family protein</fullName>
    </submittedName>
</protein>
<keyword evidence="2" id="KW-1185">Reference proteome</keyword>
<evidence type="ECO:0000313" key="2">
    <source>
        <dbReference type="Proteomes" id="UP001289615"/>
    </source>
</evidence>
<organism evidence="1 2">
    <name type="scientific">Lysinibacillus irui</name>
    <dbReference type="NCBI Taxonomy" id="2998077"/>
    <lineage>
        <taxon>Bacteria</taxon>
        <taxon>Bacillati</taxon>
        <taxon>Bacillota</taxon>
        <taxon>Bacilli</taxon>
        <taxon>Bacillales</taxon>
        <taxon>Bacillaceae</taxon>
        <taxon>Lysinibacillus</taxon>
    </lineage>
</organism>
<dbReference type="EMBL" id="JAXUIA010000002">
    <property type="protein sequence ID" value="MEA0975554.1"/>
    <property type="molecule type" value="Genomic_DNA"/>
</dbReference>
<sequence>MEFWQIAFMFKWVTAEQLRIAVKTEANPFGEITPEQYKEITKQDFETQAEA</sequence>
<dbReference type="Pfam" id="PF09693">
    <property type="entry name" value="Phage_XkdX"/>
    <property type="match status" value="1"/>
</dbReference>
<accession>A0ABU5NHQ0</accession>
<reference evidence="1 2" key="1">
    <citation type="submission" date="2023-12" db="EMBL/GenBank/DDBJ databases">
        <title>Genome comparison identifies genes involved in endophytic behavior of Lysinibacillus irui and provides insights into its role as a plant-growth promoting bacterium.</title>
        <authorList>
            <person name="Hilario S."/>
            <person name="Matos I."/>
            <person name="Goncalves M.F.M."/>
            <person name="Pardo C.A."/>
            <person name="Santos M.J."/>
        </authorList>
    </citation>
    <scope>NUCLEOTIDE SEQUENCE [LARGE SCALE GENOMIC DNA]</scope>
    <source>
        <strain evidence="1 2">B3</strain>
    </source>
</reference>
<proteinExistence type="predicted"/>
<dbReference type="RefSeq" id="WP_322611020.1">
    <property type="nucleotide sequence ID" value="NZ_JAXLNX010000005.1"/>
</dbReference>
<dbReference type="InterPro" id="IPR010022">
    <property type="entry name" value="XkdX"/>
</dbReference>
<gene>
    <name evidence="1" type="ORF">U6C28_04520</name>
</gene>
<comment type="caution">
    <text evidence="1">The sequence shown here is derived from an EMBL/GenBank/DDBJ whole genome shotgun (WGS) entry which is preliminary data.</text>
</comment>
<name>A0ABU5NHQ0_9BACI</name>
<dbReference type="Proteomes" id="UP001289615">
    <property type="component" value="Unassembled WGS sequence"/>
</dbReference>
<evidence type="ECO:0000313" key="1">
    <source>
        <dbReference type="EMBL" id="MEA0975554.1"/>
    </source>
</evidence>